<keyword evidence="3" id="KW-0520">NAD</keyword>
<dbReference type="GO" id="GO:0000271">
    <property type="term" value="P:polysaccharide biosynthetic process"/>
    <property type="evidence" value="ECO:0007669"/>
    <property type="project" value="InterPro"/>
</dbReference>
<organism evidence="6 7">
    <name type="scientific">Aneurinibacillus thermoaerophilus</name>
    <dbReference type="NCBI Taxonomy" id="143495"/>
    <lineage>
        <taxon>Bacteria</taxon>
        <taxon>Bacillati</taxon>
        <taxon>Bacillota</taxon>
        <taxon>Bacilli</taxon>
        <taxon>Bacillales</taxon>
        <taxon>Paenibacillaceae</taxon>
        <taxon>Aneurinibacillus group</taxon>
        <taxon>Aneurinibacillus</taxon>
    </lineage>
</organism>
<dbReference type="InterPro" id="IPR014027">
    <property type="entry name" value="UDP-Glc/GDP-Man_DH_C"/>
</dbReference>
<dbReference type="PIRSF" id="PIRSF000124">
    <property type="entry name" value="UDPglc_GDPman_dh"/>
    <property type="match status" value="1"/>
</dbReference>
<comment type="similarity">
    <text evidence="1 4">Belongs to the UDP-glucose/GDP-mannose dehydrogenase family.</text>
</comment>
<dbReference type="RefSeq" id="WP_091260940.1">
    <property type="nucleotide sequence ID" value="NZ_FNDE01000031.1"/>
</dbReference>
<dbReference type="SMART" id="SM00984">
    <property type="entry name" value="UDPG_MGDP_dh_C"/>
    <property type="match status" value="1"/>
</dbReference>
<dbReference type="Pfam" id="PF00984">
    <property type="entry name" value="UDPG_MGDP_dh"/>
    <property type="match status" value="1"/>
</dbReference>
<protein>
    <submittedName>
        <fullName evidence="6">UDP-N-acetyl-D-mannosaminuronic acid dehydrogenase</fullName>
    </submittedName>
</protein>
<evidence type="ECO:0000256" key="3">
    <source>
        <dbReference type="ARBA" id="ARBA00023027"/>
    </source>
</evidence>
<dbReference type="GO" id="GO:0016628">
    <property type="term" value="F:oxidoreductase activity, acting on the CH-CH group of donors, NAD or NADP as acceptor"/>
    <property type="evidence" value="ECO:0007669"/>
    <property type="project" value="InterPro"/>
</dbReference>
<dbReference type="InterPro" id="IPR036291">
    <property type="entry name" value="NAD(P)-bd_dom_sf"/>
</dbReference>
<dbReference type="EMBL" id="FNDE01000031">
    <property type="protein sequence ID" value="SDH53849.1"/>
    <property type="molecule type" value="Genomic_DNA"/>
</dbReference>
<dbReference type="GO" id="GO:0016616">
    <property type="term" value="F:oxidoreductase activity, acting on the CH-OH group of donors, NAD or NADP as acceptor"/>
    <property type="evidence" value="ECO:0007669"/>
    <property type="project" value="InterPro"/>
</dbReference>
<keyword evidence="2" id="KW-0560">Oxidoreductase</keyword>
<dbReference type="InterPro" id="IPR017476">
    <property type="entry name" value="UDP-Glc/GDP-Man"/>
</dbReference>
<dbReference type="AlphaFoldDB" id="A0A1G8D8Z6"/>
<evidence type="ECO:0000313" key="7">
    <source>
        <dbReference type="Proteomes" id="UP000198956"/>
    </source>
</evidence>
<dbReference type="InterPro" id="IPR014026">
    <property type="entry name" value="UDP-Glc/GDP-Man_DH_dimer"/>
</dbReference>
<reference evidence="6 7" key="1">
    <citation type="submission" date="2016-10" db="EMBL/GenBank/DDBJ databases">
        <authorList>
            <person name="de Groot N.N."/>
        </authorList>
    </citation>
    <scope>NUCLEOTIDE SEQUENCE [LARGE SCALE GENOMIC DNA]</scope>
    <source>
        <strain evidence="6 7">L 420-91</strain>
    </source>
</reference>
<dbReference type="SUPFAM" id="SSF48179">
    <property type="entry name" value="6-phosphogluconate dehydrogenase C-terminal domain-like"/>
    <property type="match status" value="1"/>
</dbReference>
<dbReference type="GO" id="GO:0051287">
    <property type="term" value="F:NAD binding"/>
    <property type="evidence" value="ECO:0007669"/>
    <property type="project" value="InterPro"/>
</dbReference>
<dbReference type="Gene3D" id="3.40.50.720">
    <property type="entry name" value="NAD(P)-binding Rossmann-like Domain"/>
    <property type="match status" value="2"/>
</dbReference>
<dbReference type="PANTHER" id="PTHR43491:SF2">
    <property type="entry name" value="UDP-N-ACETYL-D-MANNOSAMINE DEHYDROGENASE"/>
    <property type="match status" value="1"/>
</dbReference>
<dbReference type="PANTHER" id="PTHR43491">
    <property type="entry name" value="UDP-N-ACETYL-D-MANNOSAMINE DEHYDROGENASE"/>
    <property type="match status" value="1"/>
</dbReference>
<dbReference type="InterPro" id="IPR001732">
    <property type="entry name" value="UDP-Glc/GDP-Man_DH_N"/>
</dbReference>
<evidence type="ECO:0000256" key="2">
    <source>
        <dbReference type="ARBA" id="ARBA00023002"/>
    </source>
</evidence>
<dbReference type="Proteomes" id="UP000198956">
    <property type="component" value="Unassembled WGS sequence"/>
</dbReference>
<dbReference type="PIRSF" id="PIRSF500136">
    <property type="entry name" value="UDP_ManNAc_DH"/>
    <property type="match status" value="1"/>
</dbReference>
<dbReference type="SUPFAM" id="SSF52413">
    <property type="entry name" value="UDP-glucose/GDP-mannose dehydrogenase C-terminal domain"/>
    <property type="match status" value="1"/>
</dbReference>
<evidence type="ECO:0000256" key="1">
    <source>
        <dbReference type="ARBA" id="ARBA00006601"/>
    </source>
</evidence>
<dbReference type="InterPro" id="IPR008927">
    <property type="entry name" value="6-PGluconate_DH-like_C_sf"/>
</dbReference>
<dbReference type="InterPro" id="IPR036220">
    <property type="entry name" value="UDP-Glc/GDP-Man_DH_C_sf"/>
</dbReference>
<dbReference type="OrthoDB" id="9803238at2"/>
<dbReference type="InterPro" id="IPR028359">
    <property type="entry name" value="UDP_ManNAc/GlcNAc_DH"/>
</dbReference>
<dbReference type="SUPFAM" id="SSF51735">
    <property type="entry name" value="NAD(P)-binding Rossmann-fold domains"/>
    <property type="match status" value="1"/>
</dbReference>
<proteinExistence type="inferred from homology"/>
<feature type="domain" description="UDP-glucose/GDP-mannose dehydrogenase C-terminal" evidence="5">
    <location>
        <begin position="324"/>
        <end position="420"/>
    </location>
</feature>
<sequence length="431" mass="46974">MGKSLDIAVVGLGFIGLPLSLSYARKGANVVGIDISEVLVQEINRGKSHHQEYFEGKSLAQILQDQLAAGRFIATTSYEEAAARVNNYIITVGIPVKNGDPQMHYLISACESLAAVLKKGDTVILRSTVIPGTTEEVVKPLLEKSGLVAGEDFYLAYASERIAEGRAFEEFIHMPLALGGVNEASTQRAREVLAFVTEAEITISDIKVVETSKVIENVQRDVNIAMVQQFARFAEKAGIDTFELIRVANTHTRVNLLTPGPGVGGYCLPNALYYLLPKAKELGVDLKLLEMARQINDSVPQVLVDMAEAELNKQGKTLAASKITVLGLAMKDFSNDDRISPPHHLVQLLKEAGADVVAYDPAVPATYDYKASSLKEAVEDADALIYVTAQKEFLDIDWNQLIGWMNDNPVILDSKNRVPRGVAEKAVLVRI</sequence>
<gene>
    <name evidence="6" type="ORF">SAMN04489735_103115</name>
</gene>
<evidence type="ECO:0000313" key="6">
    <source>
        <dbReference type="EMBL" id="SDH53849.1"/>
    </source>
</evidence>
<dbReference type="Pfam" id="PF03720">
    <property type="entry name" value="UDPG_MGDP_dh_C"/>
    <property type="match status" value="1"/>
</dbReference>
<evidence type="ECO:0000259" key="5">
    <source>
        <dbReference type="SMART" id="SM00984"/>
    </source>
</evidence>
<name>A0A1G8D8Z6_ANETH</name>
<evidence type="ECO:0000256" key="4">
    <source>
        <dbReference type="PIRNR" id="PIRNR000124"/>
    </source>
</evidence>
<dbReference type="NCBIfam" id="TIGR03026">
    <property type="entry name" value="NDP-sugDHase"/>
    <property type="match status" value="1"/>
</dbReference>
<dbReference type="Pfam" id="PF03721">
    <property type="entry name" value="UDPG_MGDP_dh_N"/>
    <property type="match status" value="1"/>
</dbReference>
<accession>A0A1G8D8Z6</accession>